<feature type="chain" id="PRO_5038516412" evidence="2">
    <location>
        <begin position="24"/>
        <end position="374"/>
    </location>
</feature>
<proteinExistence type="predicted"/>
<dbReference type="EMBL" id="JAAGWZ010000001">
    <property type="protein sequence ID" value="NEM90804.1"/>
    <property type="molecule type" value="Genomic_DNA"/>
</dbReference>
<reference evidence="3 4" key="1">
    <citation type="journal article" date="2014" name="Int. J. Syst. Evol. Microbiol.">
        <title>Description of Galbitalea soli gen. nov., sp. nov., and Frondihabitans sucicola sp. nov.</title>
        <authorList>
            <person name="Kim S.J."/>
            <person name="Lim J.M."/>
            <person name="Ahn J.H."/>
            <person name="Weon H.Y."/>
            <person name="Hamada M."/>
            <person name="Suzuki K."/>
            <person name="Ahn T.Y."/>
            <person name="Kwon S.W."/>
        </authorList>
    </citation>
    <scope>NUCLEOTIDE SEQUENCE [LARGE SCALE GENOMIC DNA]</scope>
    <source>
        <strain evidence="3 4">NBRC 108727</strain>
    </source>
</reference>
<evidence type="ECO:0000313" key="3">
    <source>
        <dbReference type="EMBL" id="NEM90804.1"/>
    </source>
</evidence>
<protein>
    <submittedName>
        <fullName evidence="3">DUF916 domain-containing protein</fullName>
    </submittedName>
</protein>
<feature type="transmembrane region" description="Helical" evidence="1">
    <location>
        <begin position="315"/>
        <end position="335"/>
    </location>
</feature>
<keyword evidence="1" id="KW-0812">Transmembrane</keyword>
<keyword evidence="1" id="KW-0472">Membrane</keyword>
<keyword evidence="2" id="KW-0732">Signal</keyword>
<keyword evidence="1" id="KW-1133">Transmembrane helix</keyword>
<organism evidence="3 4">
    <name type="scientific">Galbitalea soli</name>
    <dbReference type="NCBI Taxonomy" id="1268042"/>
    <lineage>
        <taxon>Bacteria</taxon>
        <taxon>Bacillati</taxon>
        <taxon>Actinomycetota</taxon>
        <taxon>Actinomycetes</taxon>
        <taxon>Micrococcales</taxon>
        <taxon>Microbacteriaceae</taxon>
        <taxon>Galbitalea</taxon>
    </lineage>
</organism>
<evidence type="ECO:0000256" key="2">
    <source>
        <dbReference type="SAM" id="SignalP"/>
    </source>
</evidence>
<dbReference type="RefSeq" id="WP_163472412.1">
    <property type="nucleotide sequence ID" value="NZ_JAAGWZ010000001.1"/>
</dbReference>
<comment type="caution">
    <text evidence="3">The sequence shown here is derived from an EMBL/GenBank/DDBJ whole genome shotgun (WGS) entry which is preliminary data.</text>
</comment>
<name>A0A7C9TQQ8_9MICO</name>
<dbReference type="AlphaFoldDB" id="A0A7C9TQQ8"/>
<dbReference type="Proteomes" id="UP000479756">
    <property type="component" value="Unassembled WGS sequence"/>
</dbReference>
<gene>
    <name evidence="3" type="ORF">G3T37_05485</name>
</gene>
<feature type="signal peptide" evidence="2">
    <location>
        <begin position="1"/>
        <end position="23"/>
    </location>
</feature>
<evidence type="ECO:0000313" key="4">
    <source>
        <dbReference type="Proteomes" id="UP000479756"/>
    </source>
</evidence>
<accession>A0A7C9TQQ8</accession>
<sequence>MTVLATAAIGASLAISTFTGAVASAATASSPVGTVTWSVSPSTAKGPDGRESFAYSVKPGVQINDFVSVTNQSKQTATFTIYATDGINDFDTGAFSLLPSRTPPTDAGSWTTVPVKSLTLQAGKQARIPFTILVPSDATPGDHTAGIVASVFSRGRSANGEAITLEQRVASRIYLAVAGTASARVEGAGQVLRYTSPLNPFAGGTTDVDYSVRNTGNYRMDVKQAVHITGPFGIPVASLQGKRIVNLLPGQTVHESDSVSGIPPLLLLTATVTLTPAPPTDVVALSKQRDQTGHLVPVAAPPTYHATSADASGAAIPWTLLLLIAVIAVAVWLLARYVSASRQRVYDAIDAAAAQSAIDREPVSAVSREKEPVG</sequence>
<keyword evidence="4" id="KW-1185">Reference proteome</keyword>
<evidence type="ECO:0000256" key="1">
    <source>
        <dbReference type="SAM" id="Phobius"/>
    </source>
</evidence>